<evidence type="ECO:0000256" key="1">
    <source>
        <dbReference type="SAM" id="SignalP"/>
    </source>
</evidence>
<dbReference type="EMBL" id="JAVDRD010000009">
    <property type="protein sequence ID" value="MDR6512331.1"/>
    <property type="molecule type" value="Genomic_DNA"/>
</dbReference>
<keyword evidence="3" id="KW-1185">Reference proteome</keyword>
<evidence type="ECO:0000313" key="2">
    <source>
        <dbReference type="EMBL" id="MDR6512331.1"/>
    </source>
</evidence>
<organism evidence="2 3">
    <name type="scientific">Novosphingobium capsulatum</name>
    <dbReference type="NCBI Taxonomy" id="13688"/>
    <lineage>
        <taxon>Bacteria</taxon>
        <taxon>Pseudomonadati</taxon>
        <taxon>Pseudomonadota</taxon>
        <taxon>Alphaproteobacteria</taxon>
        <taxon>Sphingomonadales</taxon>
        <taxon>Sphingomonadaceae</taxon>
        <taxon>Novosphingobium</taxon>
    </lineage>
</organism>
<gene>
    <name evidence="2" type="ORF">J2792_003214</name>
</gene>
<name>A0ABU1MQP5_9SPHN</name>
<comment type="caution">
    <text evidence="2">The sequence shown here is derived from an EMBL/GenBank/DDBJ whole genome shotgun (WGS) entry which is preliminary data.</text>
</comment>
<feature type="signal peptide" evidence="1">
    <location>
        <begin position="1"/>
        <end position="19"/>
    </location>
</feature>
<keyword evidence="1" id="KW-0732">Signal</keyword>
<reference evidence="2 3" key="1">
    <citation type="submission" date="2023-07" db="EMBL/GenBank/DDBJ databases">
        <title>Sorghum-associated microbial communities from plants grown in Nebraska, USA.</title>
        <authorList>
            <person name="Schachtman D."/>
        </authorList>
    </citation>
    <scope>NUCLEOTIDE SEQUENCE [LARGE SCALE GENOMIC DNA]</scope>
    <source>
        <strain evidence="2 3">DS1027</strain>
    </source>
</reference>
<accession>A0ABU1MQP5</accession>
<protein>
    <submittedName>
        <fullName evidence="2">Uncharacterized protein</fullName>
    </submittedName>
</protein>
<evidence type="ECO:0000313" key="3">
    <source>
        <dbReference type="Proteomes" id="UP001184150"/>
    </source>
</evidence>
<proteinExistence type="predicted"/>
<feature type="chain" id="PRO_5047375366" evidence="1">
    <location>
        <begin position="20"/>
        <end position="140"/>
    </location>
</feature>
<dbReference type="Proteomes" id="UP001184150">
    <property type="component" value="Unassembled WGS sequence"/>
</dbReference>
<sequence>MKQAKMLALSLAVGSMALAGTMAEAKPRLTPQQELDKRLEGRVPGKPVDCIYMPTVAGSQVFDKTAIVYDSGRTLYVQKPRTGAESLRSDDILVTRLTGSELCAIDTVQLRDRTSGFWRGFVGLDKFIPYTKPDKVAQAN</sequence>